<dbReference type="EMBL" id="QXTE01000026">
    <property type="protein sequence ID" value="TFK11923.1"/>
    <property type="molecule type" value="Genomic_DNA"/>
</dbReference>
<comment type="caution">
    <text evidence="1">The sequence shown here is derived from an EMBL/GenBank/DDBJ whole genome shotgun (WGS) entry which is preliminary data.</text>
</comment>
<dbReference type="AlphaFoldDB" id="A0A4D9EUK5"/>
<reference evidence="1 2" key="2">
    <citation type="submission" date="2019-04" db="EMBL/GenBank/DDBJ databases">
        <title>The genome sequence of big-headed turtle.</title>
        <authorList>
            <person name="Gong S."/>
        </authorList>
    </citation>
    <scope>NUCLEOTIDE SEQUENCE [LARGE SCALE GENOMIC DNA]</scope>
    <source>
        <strain evidence="1">DO16091913</strain>
        <tissue evidence="1">Muscle</tissue>
    </source>
</reference>
<sequence length="124" mass="13458">MVPISYGLCRTIQPAEAPSTSPPPSPSPFICREHVLQGVSLLLCWQKRVEEAQQFLQRAGQEVVSDSLSLSGLAVELPSTGVLLTPSPTEEVDGLMRLQVLSILNDQANALNTHTNHVLIIHPK</sequence>
<evidence type="ECO:0000313" key="2">
    <source>
        <dbReference type="Proteomes" id="UP000297703"/>
    </source>
</evidence>
<organism evidence="1 2">
    <name type="scientific">Platysternon megacephalum</name>
    <name type="common">big-headed turtle</name>
    <dbReference type="NCBI Taxonomy" id="55544"/>
    <lineage>
        <taxon>Eukaryota</taxon>
        <taxon>Metazoa</taxon>
        <taxon>Chordata</taxon>
        <taxon>Craniata</taxon>
        <taxon>Vertebrata</taxon>
        <taxon>Euteleostomi</taxon>
        <taxon>Archelosauria</taxon>
        <taxon>Testudinata</taxon>
        <taxon>Testudines</taxon>
        <taxon>Cryptodira</taxon>
        <taxon>Durocryptodira</taxon>
        <taxon>Testudinoidea</taxon>
        <taxon>Platysternidae</taxon>
        <taxon>Platysternon</taxon>
    </lineage>
</organism>
<accession>A0A4D9EUK5</accession>
<gene>
    <name evidence="1" type="ORF">DR999_PMT04740</name>
</gene>
<proteinExistence type="predicted"/>
<protein>
    <submittedName>
        <fullName evidence="1">Leiomodin-3</fullName>
    </submittedName>
</protein>
<keyword evidence="2" id="KW-1185">Reference proteome</keyword>
<name>A0A4D9EUK5_9SAUR</name>
<evidence type="ECO:0000313" key="1">
    <source>
        <dbReference type="EMBL" id="TFK11923.1"/>
    </source>
</evidence>
<dbReference type="Proteomes" id="UP000297703">
    <property type="component" value="Unassembled WGS sequence"/>
</dbReference>
<reference evidence="1 2" key="1">
    <citation type="submission" date="2019-04" db="EMBL/GenBank/DDBJ databases">
        <title>Draft genome of the big-headed turtle Platysternon megacephalum.</title>
        <authorList>
            <person name="Gong S."/>
        </authorList>
    </citation>
    <scope>NUCLEOTIDE SEQUENCE [LARGE SCALE GENOMIC DNA]</scope>
    <source>
        <strain evidence="1">DO16091913</strain>
        <tissue evidence="1">Muscle</tissue>
    </source>
</reference>